<dbReference type="InterPro" id="IPR003593">
    <property type="entry name" value="AAA+_ATPase"/>
</dbReference>
<feature type="region of interest" description="Disordered" evidence="6">
    <location>
        <begin position="793"/>
        <end position="918"/>
    </location>
</feature>
<feature type="region of interest" description="Disordered" evidence="6">
    <location>
        <begin position="648"/>
        <end position="724"/>
    </location>
</feature>
<sequence length="1800" mass="195012">MNSGMGLSPIIPDHRDGEDTIAKRAHYSPPWADVSIIGVAGSSGSGKTTLSHAIVNSLNLPWVVIMSMDSFYKPLDPESSKKAFRNEYDFDAPEAIDFDELVNCLRDLKAGKRTKIPNYSFEKHARLENSTVIYSPHVLILEGIFALHDPRVLDLMDMRIYCEADADTCLSRRIIRDVRDRGRDVEGCIKQWFAFVKPNFENYVQPQKNVADIIVPRGIENRVAMSMVTQYIERRLLEKSTRHRAALKSLERGYDSEPLSDRVLVLPQTPQLRGMSTIIQDIDTSSEDFVFYFDRLSCLLLELALNNAQFKEHVIETPQGHNYRGLTGKGEVSAVVVLRGGATFEAGLRRIIPDCRTGRVLIQSDVRTGEPELHYLKLPNNINEHDTVLLLDAQMSSGGSALMAVQVLVDHGVPQNRIVFVTYSAGRVGVHRLTKVFPEVTIVVGSMVPDFEERWVEKRSPTSYFSPKTFFIEAAPSLFPEAHLFPLLQVASLARRNLSGPPLPHPIARPRHHAKSEERRATIPTHLPTYHGCCGVPTTTNPKSPNLPHPISCDSRAPTQAKSRLRSCIFQSDKTQSFQSWMMATEATAEKPVDVSGTDATLTQTLPTEPDSQNGGSGATASLNGPGPQDGIENKQITDIVESSVNSAEVSVSGSDTEASAIRANKSGDDKGNGRASSAPKKPQSFKAVSVNKTFLGSKVATNTTSRPESATSSATATPIGTPGISASKLKLVAKNSSNLGGSTKTLTTNGKSGAAPDPSTVWNRNRPIPPPDTKKMSDEELMSKYGIHMASRLRPEDEAGGQSNWADIDEDDDSWATPETITWTDGTKSSLAATEEPPVRIPSPIKEMARPEKARSPAPSMAPPATNPPPVAKASPSIKPGLLASGKGLILKGAPEKPTLVAKSTPRSTEVKSPWATLPPVDKASPVVTELPQHAHALGRTYPPRDEAFAKSMAQPTKEIAADDFSRSPWKDGGGNRELYNSQSGRYEPLYFIAHHIMRLKVPQNLQRLSRPVELLVKMPLPYGRRRGSSNVSGGSGSFASRFGRPADAPLQADMVHHQPTPVPGPGPGPGPFAAGNAAHGQRTHPSPSWQTRPSPVPSHAAPVAVPPATETAPQANLVDDVELQKRLMRERRELAIKRRQEEEAREEAAKQERIRLKLEAMGPAPERKSAKKDEPKRRGSTETVRPGPTKQGAPDRRASIQANGIQQTSNHHEKDNGVDNRLSGSQSSGTWPENTQTSDRLSSWTGATQAAKNVWGAPGNDRTLGNGTFDADLNHLADSQPTQPASLANRQAPIGPPRPAPTAPQSRIDAPTTKLAPIGPPQPRTGHDPAQGSVGRSVSQNPWAAVNIPEDDRTLRRQVNQRMEEQMRDLASRGLTLDDAQAPVKDTWRPVALGEDGKRLTGTAVTKIHGDTAARASWSASTSYHDAPSNDYRQHPGPNSMRQPPFGPAGHIAPGPISQSRAGSRFFPSSGARDQGDDLAVQSRSKSPTPPPPTMHGHPAYDGDAARPHVALPPARPIVKLPPVSRPSAIAPAPVPIAPPKPASFAAALAVGTGPQRHASSSTVAQPHRPVQFGTQENWQDKINNLIGRKPVSAARPTVVDSSSKSAFDAHGHYSATVSLPSASSVSPSSSDVNSVTSKGMAEDCFDEQEMGSLPPVHLPKQAPDAMWNPVEPNWQPQLPRYRVEATVADDPRYVYDYVNSKAMIRFKTPGMDEAKFVPAPFSSRTKSNPRRQAPRGARTSRGGLRGGRDISGDHSTGGASDRPERPERHERSSNRSRGGFRARSENWTRHSSTAQTA</sequence>
<dbReference type="CDD" id="cd06223">
    <property type="entry name" value="PRTases_typeI"/>
    <property type="match status" value="1"/>
</dbReference>
<feature type="region of interest" description="Disordered" evidence="6">
    <location>
        <begin position="1157"/>
        <end position="1340"/>
    </location>
</feature>
<dbReference type="NCBIfam" id="TIGR00235">
    <property type="entry name" value="udk"/>
    <property type="match status" value="1"/>
</dbReference>
<feature type="compositionally biased region" description="Low complexity" evidence="6">
    <location>
        <begin position="1415"/>
        <end position="1425"/>
    </location>
</feature>
<evidence type="ECO:0000313" key="9">
    <source>
        <dbReference type="Proteomes" id="UP001433268"/>
    </source>
</evidence>
<feature type="compositionally biased region" description="Polar residues" evidence="6">
    <location>
        <begin position="1202"/>
        <end position="1211"/>
    </location>
</feature>
<dbReference type="InterPro" id="IPR006083">
    <property type="entry name" value="PRK/URK"/>
</dbReference>
<keyword evidence="3 5" id="KW-0547">Nucleotide-binding</keyword>
<dbReference type="Pfam" id="PF00485">
    <property type="entry name" value="PRK"/>
    <property type="match status" value="1"/>
</dbReference>
<dbReference type="NCBIfam" id="NF004018">
    <property type="entry name" value="PRK05480.1"/>
    <property type="match status" value="1"/>
</dbReference>
<dbReference type="InterPro" id="IPR000764">
    <property type="entry name" value="Uridine_kinase-like"/>
</dbReference>
<dbReference type="EC" id="2.7.1.48" evidence="5"/>
<dbReference type="Proteomes" id="UP001433268">
    <property type="component" value="Unassembled WGS sequence"/>
</dbReference>
<feature type="region of interest" description="Disordered" evidence="6">
    <location>
        <begin position="738"/>
        <end position="779"/>
    </location>
</feature>
<dbReference type="Gene3D" id="3.40.50.2020">
    <property type="match status" value="1"/>
</dbReference>
<feature type="compositionally biased region" description="Low complexity" evidence="6">
    <location>
        <begin position="1030"/>
        <end position="1045"/>
    </location>
</feature>
<comment type="catalytic activity">
    <reaction evidence="5">
        <text>uridine + ATP = UMP + ADP + H(+)</text>
        <dbReference type="Rhea" id="RHEA:16825"/>
        <dbReference type="ChEBI" id="CHEBI:15378"/>
        <dbReference type="ChEBI" id="CHEBI:16704"/>
        <dbReference type="ChEBI" id="CHEBI:30616"/>
        <dbReference type="ChEBI" id="CHEBI:57865"/>
        <dbReference type="ChEBI" id="CHEBI:456216"/>
        <dbReference type="EC" id="2.7.1.48"/>
    </reaction>
</comment>
<dbReference type="Pfam" id="PF14681">
    <property type="entry name" value="UPRTase"/>
    <property type="match status" value="1"/>
</dbReference>
<dbReference type="GO" id="GO:0016301">
    <property type="term" value="F:kinase activity"/>
    <property type="evidence" value="ECO:0007669"/>
    <property type="project" value="UniProtKB-KW"/>
</dbReference>
<keyword evidence="5" id="KW-0067">ATP-binding</keyword>
<evidence type="ECO:0000256" key="6">
    <source>
        <dbReference type="SAM" id="MobiDB-lite"/>
    </source>
</evidence>
<gene>
    <name evidence="8" type="ORF">PG997_007895</name>
</gene>
<evidence type="ECO:0000313" key="8">
    <source>
        <dbReference type="EMBL" id="KAK8080077.1"/>
    </source>
</evidence>
<dbReference type="SMART" id="SM00382">
    <property type="entry name" value="AAA"/>
    <property type="match status" value="1"/>
</dbReference>
<evidence type="ECO:0000256" key="2">
    <source>
        <dbReference type="ARBA" id="ARBA00022679"/>
    </source>
</evidence>
<comment type="catalytic activity">
    <reaction evidence="5">
        <text>cytidine + ATP = CMP + ADP + H(+)</text>
        <dbReference type="Rhea" id="RHEA:24674"/>
        <dbReference type="ChEBI" id="CHEBI:15378"/>
        <dbReference type="ChEBI" id="CHEBI:17562"/>
        <dbReference type="ChEBI" id="CHEBI:30616"/>
        <dbReference type="ChEBI" id="CHEBI:60377"/>
        <dbReference type="ChEBI" id="CHEBI:456216"/>
        <dbReference type="EC" id="2.7.1.48"/>
    </reaction>
</comment>
<feature type="domain" description="AAA+ ATPase" evidence="7">
    <location>
        <begin position="33"/>
        <end position="180"/>
    </location>
</feature>
<comment type="similarity">
    <text evidence="5">Belongs to the uridine kinase family.</text>
</comment>
<feature type="region of interest" description="Disordered" evidence="6">
    <location>
        <begin position="1415"/>
        <end position="1512"/>
    </location>
</feature>
<keyword evidence="4 5" id="KW-0418">Kinase</keyword>
<dbReference type="GeneID" id="92045270"/>
<organism evidence="8 9">
    <name type="scientific">Apiospora hydei</name>
    <dbReference type="NCBI Taxonomy" id="1337664"/>
    <lineage>
        <taxon>Eukaryota</taxon>
        <taxon>Fungi</taxon>
        <taxon>Dikarya</taxon>
        <taxon>Ascomycota</taxon>
        <taxon>Pezizomycotina</taxon>
        <taxon>Sordariomycetes</taxon>
        <taxon>Xylariomycetidae</taxon>
        <taxon>Amphisphaeriales</taxon>
        <taxon>Apiosporaceae</taxon>
        <taxon>Apiospora</taxon>
    </lineage>
</organism>
<feature type="region of interest" description="Disordered" evidence="6">
    <location>
        <begin position="589"/>
        <end position="633"/>
    </location>
</feature>
<dbReference type="SUPFAM" id="SSF53271">
    <property type="entry name" value="PRTase-like"/>
    <property type="match status" value="1"/>
</dbReference>
<accession>A0ABR1WAL6</accession>
<evidence type="ECO:0000256" key="5">
    <source>
        <dbReference type="RuleBase" id="RU003825"/>
    </source>
</evidence>
<feature type="region of interest" description="Disordered" evidence="6">
    <location>
        <begin position="1024"/>
        <end position="1118"/>
    </location>
</feature>
<feature type="compositionally biased region" description="Polar residues" evidence="6">
    <location>
        <begin position="1085"/>
        <end position="1094"/>
    </location>
</feature>
<feature type="compositionally biased region" description="Low complexity" evidence="6">
    <location>
        <begin position="1073"/>
        <end position="1082"/>
    </location>
</feature>
<name>A0ABR1WAL6_9PEZI</name>
<proteinExistence type="inferred from homology"/>
<reference evidence="8 9" key="1">
    <citation type="submission" date="2023-01" db="EMBL/GenBank/DDBJ databases">
        <title>Analysis of 21 Apiospora genomes using comparative genomics revels a genus with tremendous synthesis potential of carbohydrate active enzymes and secondary metabolites.</title>
        <authorList>
            <person name="Sorensen T."/>
        </authorList>
    </citation>
    <scope>NUCLEOTIDE SEQUENCE [LARGE SCALE GENOMIC DNA]</scope>
    <source>
        <strain evidence="8 9">CBS 114990</strain>
    </source>
</reference>
<evidence type="ECO:0000256" key="1">
    <source>
        <dbReference type="ARBA" id="ARBA00004690"/>
    </source>
</evidence>
<dbReference type="RefSeq" id="XP_066667552.1">
    <property type="nucleotide sequence ID" value="XM_066812210.1"/>
</dbReference>
<feature type="compositionally biased region" description="Basic and acidic residues" evidence="6">
    <location>
        <begin position="1764"/>
        <end position="1776"/>
    </location>
</feature>
<dbReference type="InterPro" id="IPR029057">
    <property type="entry name" value="PRTase-like"/>
</dbReference>
<feature type="compositionally biased region" description="Polar residues" evidence="6">
    <location>
        <begin position="598"/>
        <end position="623"/>
    </location>
</feature>
<evidence type="ECO:0000256" key="3">
    <source>
        <dbReference type="ARBA" id="ARBA00022741"/>
    </source>
</evidence>
<comment type="pathway">
    <text evidence="1 5">Pyrimidine metabolism; UMP biosynthesis via salvage pathway; UMP from uridine: step 1/1.</text>
</comment>
<dbReference type="InterPro" id="IPR027417">
    <property type="entry name" value="P-loop_NTPase"/>
</dbReference>
<comment type="pathway">
    <text evidence="5">Pyrimidine metabolism; CTP biosynthesis via salvage pathway; CTP from cytidine: step 1/3.</text>
</comment>
<dbReference type="PRINTS" id="PR00988">
    <property type="entry name" value="URIDINKINASE"/>
</dbReference>
<feature type="compositionally biased region" description="Polar residues" evidence="6">
    <location>
        <begin position="691"/>
        <end position="719"/>
    </location>
</feature>
<feature type="compositionally biased region" description="Basic and acidic residues" evidence="6">
    <location>
        <begin position="1167"/>
        <end position="1182"/>
    </location>
</feature>
<evidence type="ECO:0000256" key="4">
    <source>
        <dbReference type="ARBA" id="ARBA00022777"/>
    </source>
</evidence>
<feature type="region of interest" description="Disordered" evidence="6">
    <location>
        <begin position="1719"/>
        <end position="1800"/>
    </location>
</feature>
<keyword evidence="2 5" id="KW-0808">Transferase</keyword>
<feature type="compositionally biased region" description="Polar residues" evidence="6">
    <location>
        <begin position="818"/>
        <end position="833"/>
    </location>
</feature>
<comment type="caution">
    <text evidence="8">The sequence shown here is derived from an EMBL/GenBank/DDBJ whole genome shotgun (WGS) entry which is preliminary data.</text>
</comment>
<dbReference type="PANTHER" id="PTHR10285">
    <property type="entry name" value="URIDINE KINASE"/>
    <property type="match status" value="1"/>
</dbReference>
<feature type="compositionally biased region" description="Low complexity" evidence="6">
    <location>
        <begin position="1099"/>
        <end position="1117"/>
    </location>
</feature>
<evidence type="ECO:0000259" key="7">
    <source>
        <dbReference type="SMART" id="SM00382"/>
    </source>
</evidence>
<dbReference type="SUPFAM" id="SSF52540">
    <property type="entry name" value="P-loop containing nucleoside triphosphate hydrolases"/>
    <property type="match status" value="1"/>
</dbReference>
<dbReference type="InterPro" id="IPR000836">
    <property type="entry name" value="PRTase_dom"/>
</dbReference>
<keyword evidence="9" id="KW-1185">Reference proteome</keyword>
<feature type="compositionally biased region" description="Polar residues" evidence="6">
    <location>
        <begin position="1279"/>
        <end position="1291"/>
    </location>
</feature>
<feature type="compositionally biased region" description="Pro residues" evidence="6">
    <location>
        <begin position="1062"/>
        <end position="1072"/>
    </location>
</feature>
<feature type="compositionally biased region" description="Polar residues" evidence="6">
    <location>
        <begin position="738"/>
        <end position="752"/>
    </location>
</feature>
<feature type="compositionally biased region" description="Pro residues" evidence="6">
    <location>
        <begin position="861"/>
        <end position="872"/>
    </location>
</feature>
<dbReference type="CDD" id="cd02023">
    <property type="entry name" value="UMPK"/>
    <property type="match status" value="1"/>
</dbReference>
<dbReference type="Gene3D" id="3.40.50.300">
    <property type="entry name" value="P-loop containing nucleotide triphosphate hydrolases"/>
    <property type="match status" value="1"/>
</dbReference>
<protein>
    <recommendedName>
        <fullName evidence="5">Uridine kinase</fullName>
        <ecNumber evidence="5">2.7.1.48</ecNumber>
    </recommendedName>
</protein>
<feature type="compositionally biased region" description="Polar residues" evidence="6">
    <location>
        <begin position="1224"/>
        <end position="1253"/>
    </location>
</feature>
<dbReference type="EMBL" id="JAQQWN010000006">
    <property type="protein sequence ID" value="KAK8080077.1"/>
    <property type="molecule type" value="Genomic_DNA"/>
</dbReference>